<reference evidence="2" key="1">
    <citation type="journal article" date="2013" name="Nat. Commun.">
        <title>Whole-genome sequencing of Oryza brachyantha reveals mechanisms underlying Oryza genome evolution.</title>
        <authorList>
            <person name="Chen J."/>
            <person name="Huang Q."/>
            <person name="Gao D."/>
            <person name="Wang J."/>
            <person name="Lang Y."/>
            <person name="Liu T."/>
            <person name="Li B."/>
            <person name="Bai Z."/>
            <person name="Luis Goicoechea J."/>
            <person name="Liang C."/>
            <person name="Chen C."/>
            <person name="Zhang W."/>
            <person name="Sun S."/>
            <person name="Liao Y."/>
            <person name="Zhang X."/>
            <person name="Yang L."/>
            <person name="Song C."/>
            <person name="Wang M."/>
            <person name="Shi J."/>
            <person name="Liu G."/>
            <person name="Liu J."/>
            <person name="Zhou H."/>
            <person name="Zhou W."/>
            <person name="Yu Q."/>
            <person name="An N."/>
            <person name="Chen Y."/>
            <person name="Cai Q."/>
            <person name="Wang B."/>
            <person name="Liu B."/>
            <person name="Min J."/>
            <person name="Huang Y."/>
            <person name="Wu H."/>
            <person name="Li Z."/>
            <person name="Zhang Y."/>
            <person name="Yin Y."/>
            <person name="Song W."/>
            <person name="Jiang J."/>
            <person name="Jackson S.A."/>
            <person name="Wing R.A."/>
            <person name="Wang J."/>
            <person name="Chen M."/>
        </authorList>
    </citation>
    <scope>NUCLEOTIDE SEQUENCE [LARGE SCALE GENOMIC DNA]</scope>
    <source>
        <strain evidence="2">cv. IRGC 101232</strain>
    </source>
</reference>
<evidence type="ECO:0000313" key="3">
    <source>
        <dbReference type="Proteomes" id="UP000006038"/>
    </source>
</evidence>
<proteinExistence type="predicted"/>
<name>J3LL71_ORYBR</name>
<organism evidence="2">
    <name type="scientific">Oryza brachyantha</name>
    <name type="common">malo sina</name>
    <dbReference type="NCBI Taxonomy" id="4533"/>
    <lineage>
        <taxon>Eukaryota</taxon>
        <taxon>Viridiplantae</taxon>
        <taxon>Streptophyta</taxon>
        <taxon>Embryophyta</taxon>
        <taxon>Tracheophyta</taxon>
        <taxon>Spermatophyta</taxon>
        <taxon>Magnoliopsida</taxon>
        <taxon>Liliopsida</taxon>
        <taxon>Poales</taxon>
        <taxon>Poaceae</taxon>
        <taxon>BOP clade</taxon>
        <taxon>Oryzoideae</taxon>
        <taxon>Oryzeae</taxon>
        <taxon>Oryzinae</taxon>
        <taxon>Oryza</taxon>
    </lineage>
</organism>
<dbReference type="Gramene" id="OB03G17970.1">
    <property type="protein sequence ID" value="OB03G17970.1"/>
    <property type="gene ID" value="OB03G17970"/>
</dbReference>
<keyword evidence="1" id="KW-0812">Transmembrane</keyword>
<keyword evidence="1" id="KW-0472">Membrane</keyword>
<keyword evidence="3" id="KW-1185">Reference proteome</keyword>
<evidence type="ECO:0000313" key="2">
    <source>
        <dbReference type="EnsemblPlants" id="OB03G17970.1"/>
    </source>
</evidence>
<keyword evidence="1" id="KW-1133">Transmembrane helix</keyword>
<dbReference type="EnsemblPlants" id="OB03G17970.1">
    <property type="protein sequence ID" value="OB03G17970.1"/>
    <property type="gene ID" value="OB03G17970"/>
</dbReference>
<feature type="transmembrane region" description="Helical" evidence="1">
    <location>
        <begin position="21"/>
        <end position="40"/>
    </location>
</feature>
<accession>J3LL71</accession>
<evidence type="ECO:0000256" key="1">
    <source>
        <dbReference type="SAM" id="Phobius"/>
    </source>
</evidence>
<sequence>MNRAVSDYFLVNFSSPLQFTSLILIFLSDYLVVAMITFTLELKFRFFWVFFLFFLGGGGQEFDQKSIKPQFLIQTSVCSGRHSTVQKKIITRGKVEDKQIRRDTCYF</sequence>
<reference evidence="2" key="2">
    <citation type="submission" date="2013-04" db="UniProtKB">
        <authorList>
            <consortium name="EnsemblPlants"/>
        </authorList>
    </citation>
    <scope>IDENTIFICATION</scope>
</reference>
<dbReference type="Proteomes" id="UP000006038">
    <property type="component" value="Chromosome 3"/>
</dbReference>
<dbReference type="AlphaFoldDB" id="J3LL71"/>
<dbReference type="HOGENOM" id="CLU_2213996_0_0_1"/>
<protein>
    <submittedName>
        <fullName evidence="2">Uncharacterized protein</fullName>
    </submittedName>
</protein>